<dbReference type="SUPFAM" id="SSF52799">
    <property type="entry name" value="(Phosphotyrosine protein) phosphatases II"/>
    <property type="match status" value="1"/>
</dbReference>
<name>A0A1B6DC46_9HEMI</name>
<keyword evidence="2" id="KW-0904">Protein phosphatase</keyword>
<dbReference type="PROSITE" id="PS50056">
    <property type="entry name" value="TYR_PHOSPHATASE_2"/>
    <property type="match status" value="1"/>
</dbReference>
<dbReference type="InterPro" id="IPR000340">
    <property type="entry name" value="Dual-sp_phosphatase_cat-dom"/>
</dbReference>
<evidence type="ECO:0000256" key="2">
    <source>
        <dbReference type="ARBA" id="ARBA00022912"/>
    </source>
</evidence>
<dbReference type="AlphaFoldDB" id="A0A1B6DC46"/>
<dbReference type="PROSITE" id="PS00383">
    <property type="entry name" value="TYR_PHOSPHATASE_1"/>
    <property type="match status" value="1"/>
</dbReference>
<dbReference type="GO" id="GO:0004721">
    <property type="term" value="F:phosphoprotein phosphatase activity"/>
    <property type="evidence" value="ECO:0007669"/>
    <property type="project" value="UniProtKB-KW"/>
</dbReference>
<feature type="domain" description="Tyrosine specific protein phosphatases" evidence="3">
    <location>
        <begin position="97"/>
        <end position="166"/>
    </location>
</feature>
<dbReference type="Gene3D" id="3.90.190.10">
    <property type="entry name" value="Protein tyrosine phosphatase superfamily"/>
    <property type="match status" value="1"/>
</dbReference>
<dbReference type="SMART" id="SM00404">
    <property type="entry name" value="PTPc_motif"/>
    <property type="match status" value="1"/>
</dbReference>
<dbReference type="InterPro" id="IPR020422">
    <property type="entry name" value="TYR_PHOSPHATASE_DUAL_dom"/>
</dbReference>
<reference evidence="4" key="1">
    <citation type="submission" date="2015-12" db="EMBL/GenBank/DDBJ databases">
        <title>De novo transcriptome assembly of four potential Pierce s Disease insect vectors from Arizona vineyards.</title>
        <authorList>
            <person name="Tassone E.E."/>
        </authorList>
    </citation>
    <scope>NUCLEOTIDE SEQUENCE</scope>
</reference>
<dbReference type="PANTHER" id="PTHR10367:SF9">
    <property type="entry name" value="DUAL-SPECIFICITY PHOSPHATASE 11 (RNA_RNP COMPLEX 1-INTERACTING)"/>
    <property type="match status" value="1"/>
</dbReference>
<evidence type="ECO:0000259" key="3">
    <source>
        <dbReference type="PROSITE" id="PS50056"/>
    </source>
</evidence>
<dbReference type="InterPro" id="IPR000387">
    <property type="entry name" value="Tyr_Pase_dom"/>
</dbReference>
<dbReference type="GO" id="GO:0004651">
    <property type="term" value="F:polynucleotide 5'-phosphatase activity"/>
    <property type="evidence" value="ECO:0007669"/>
    <property type="project" value="TreeGrafter"/>
</dbReference>
<evidence type="ECO:0000313" key="4">
    <source>
        <dbReference type="EMBL" id="JAS23273.1"/>
    </source>
</evidence>
<dbReference type="InterPro" id="IPR051029">
    <property type="entry name" value="mRNA_Capping_Enz/RNA_Phosphat"/>
</dbReference>
<accession>A0A1B6DC46</accession>
<protein>
    <recommendedName>
        <fullName evidence="3">Tyrosine specific protein phosphatases domain-containing protein</fullName>
    </recommendedName>
</protein>
<evidence type="ECO:0000256" key="1">
    <source>
        <dbReference type="ARBA" id="ARBA00022801"/>
    </source>
</evidence>
<gene>
    <name evidence="4" type="ORF">g.5678</name>
</gene>
<dbReference type="PANTHER" id="PTHR10367">
    <property type="entry name" value="MRNA-CAPPING ENZYME"/>
    <property type="match status" value="1"/>
</dbReference>
<proteinExistence type="predicted"/>
<dbReference type="Pfam" id="PF00782">
    <property type="entry name" value="DSPc"/>
    <property type="match status" value="1"/>
</dbReference>
<dbReference type="InterPro" id="IPR016130">
    <property type="entry name" value="Tyr_Pase_AS"/>
</dbReference>
<dbReference type="SMART" id="SM00195">
    <property type="entry name" value="DSPc"/>
    <property type="match status" value="1"/>
</dbReference>
<organism evidence="4">
    <name type="scientific">Clastoptera arizonana</name>
    <name type="common">Arizona spittle bug</name>
    <dbReference type="NCBI Taxonomy" id="38151"/>
    <lineage>
        <taxon>Eukaryota</taxon>
        <taxon>Metazoa</taxon>
        <taxon>Ecdysozoa</taxon>
        <taxon>Arthropoda</taxon>
        <taxon>Hexapoda</taxon>
        <taxon>Insecta</taxon>
        <taxon>Pterygota</taxon>
        <taxon>Neoptera</taxon>
        <taxon>Paraneoptera</taxon>
        <taxon>Hemiptera</taxon>
        <taxon>Auchenorrhyncha</taxon>
        <taxon>Cercopoidea</taxon>
        <taxon>Clastopteridae</taxon>
        <taxon>Clastoptera</taxon>
    </lineage>
</organism>
<dbReference type="InterPro" id="IPR003595">
    <property type="entry name" value="Tyr_Pase_cat"/>
</dbReference>
<dbReference type="InterPro" id="IPR029021">
    <property type="entry name" value="Prot-tyrosine_phosphatase-like"/>
</dbReference>
<dbReference type="EMBL" id="GEDC01014025">
    <property type="protein sequence ID" value="JAS23273.1"/>
    <property type="molecule type" value="Transcribed_RNA"/>
</dbReference>
<feature type="non-terminal residue" evidence="4">
    <location>
        <position position="313"/>
    </location>
</feature>
<keyword evidence="1" id="KW-0378">Hydrolase</keyword>
<sequence length="313" mass="35048">MKIPNGWLDYSALGTVIPGTRFIAFKVPLSEALNKKVSEEDRFSPALLMDLCPQLALVVDLTNTKRYYNKNEFTSKSIQHSKIFCPGQIIPPLGLTLRFNTIVDSFLSDSSNPEGLIGVHCTHGVNRTGYFICRYMIVRMGIEPTSAVEAFESARGHKIRRENYVLDLKMIKEVGDTEINVEDEKTGQSNSETFEGIPSHNYETQKEFMPGYKNVKVKRRNQYIYDRKKSAENNGYGVQERRGKRRYTPVGSVMGNSGVDYRHQVQGDRRRGYPPMTGSTAVECGPQVQVVIRGGYPPGGPVMGSAEMECGAQ</sequence>